<organism evidence="2 3">
    <name type="scientific">Nocardioides nanhaiensis</name>
    <dbReference type="NCBI Taxonomy" id="1476871"/>
    <lineage>
        <taxon>Bacteria</taxon>
        <taxon>Bacillati</taxon>
        <taxon>Actinomycetota</taxon>
        <taxon>Actinomycetes</taxon>
        <taxon>Propionibacteriales</taxon>
        <taxon>Nocardioidaceae</taxon>
        <taxon>Nocardioides</taxon>
    </lineage>
</organism>
<dbReference type="SUPFAM" id="SSF52540">
    <property type="entry name" value="P-loop containing nucleoside triphosphate hydrolases"/>
    <property type="match status" value="1"/>
</dbReference>
<dbReference type="Proteomes" id="UP001500621">
    <property type="component" value="Unassembled WGS sequence"/>
</dbReference>
<name>A0ABP8VZQ6_9ACTN</name>
<evidence type="ECO:0000313" key="2">
    <source>
        <dbReference type="EMBL" id="GAA4676463.1"/>
    </source>
</evidence>
<evidence type="ECO:0000313" key="3">
    <source>
        <dbReference type="Proteomes" id="UP001500621"/>
    </source>
</evidence>
<dbReference type="Gene3D" id="3.40.50.300">
    <property type="entry name" value="P-loop containing nucleotide triphosphate hydrolases"/>
    <property type="match status" value="1"/>
</dbReference>
<dbReference type="RefSeq" id="WP_345263662.1">
    <property type="nucleotide sequence ID" value="NZ_BAABIM010000001.1"/>
</dbReference>
<dbReference type="InterPro" id="IPR027417">
    <property type="entry name" value="P-loop_NTPase"/>
</dbReference>
<evidence type="ECO:0008006" key="4">
    <source>
        <dbReference type="Google" id="ProtNLM"/>
    </source>
</evidence>
<proteinExistence type="predicted"/>
<accession>A0ABP8VZQ6</accession>
<reference evidence="3" key="1">
    <citation type="journal article" date="2019" name="Int. J. Syst. Evol. Microbiol.">
        <title>The Global Catalogue of Microorganisms (GCM) 10K type strain sequencing project: providing services to taxonomists for standard genome sequencing and annotation.</title>
        <authorList>
            <consortium name="The Broad Institute Genomics Platform"/>
            <consortium name="The Broad Institute Genome Sequencing Center for Infectious Disease"/>
            <person name="Wu L."/>
            <person name="Ma J."/>
        </authorList>
    </citation>
    <scope>NUCLEOTIDE SEQUENCE [LARGE SCALE GENOMIC DNA]</scope>
    <source>
        <strain evidence="3">JCM 18127</strain>
    </source>
</reference>
<dbReference type="EMBL" id="BAABIM010000001">
    <property type="protein sequence ID" value="GAA4676463.1"/>
    <property type="molecule type" value="Genomic_DNA"/>
</dbReference>
<protein>
    <recommendedName>
        <fullName evidence="4">Sulfotransferase family protein</fullName>
    </recommendedName>
</protein>
<evidence type="ECO:0000256" key="1">
    <source>
        <dbReference type="SAM" id="MobiDB-lite"/>
    </source>
</evidence>
<feature type="compositionally biased region" description="Low complexity" evidence="1">
    <location>
        <begin position="346"/>
        <end position="375"/>
    </location>
</feature>
<feature type="region of interest" description="Disordered" evidence="1">
    <location>
        <begin position="325"/>
        <end position="384"/>
    </location>
</feature>
<gene>
    <name evidence="2" type="ORF">GCM10023226_12100</name>
</gene>
<keyword evidence="3" id="KW-1185">Reference proteome</keyword>
<sequence>MGTVSVVVHVGLPKTGTTYLQRVLAEHREQLREAGVLHPRLRPGAHFEAAVEVRGSAAKFGLDPTAIAGTWEQLCAEARAWHEQGGTAVLGHEVLGGASPSEVAGALAPLAGCEVHVVATARDLGRQATAHWQEEVKLGADWTFADLERTQLRADTGRDQGPDAGGRRPHFWHAQDWVDALTRWGGGLPPERVHLVVCPAPGAPPGELWRRFADAVGPGAGALRPDDAALPPANPSLPPAEVALLREVHRALAVRAERGGEALDRSTALRLVKREWAERELARGGPAARTPAALGPLLTEVTEAWVTETRASGWRVHGSRADLRDLSPVVGEPGDPHPDQPPPAGSDPDALAAAFLERAREQAGQATTARRGLLARLRRGKGPA</sequence>
<comment type="caution">
    <text evidence="2">The sequence shown here is derived from an EMBL/GenBank/DDBJ whole genome shotgun (WGS) entry which is preliminary data.</text>
</comment>